<feature type="signal peptide" evidence="2">
    <location>
        <begin position="1"/>
        <end position="20"/>
    </location>
</feature>
<reference evidence="4" key="1">
    <citation type="submission" date="2020-01" db="EMBL/GenBank/DDBJ databases">
        <title>Genome Sequencing of Three Apophysomyces-Like Fungal Strains Confirms a Novel Fungal Genus in the Mucoromycota with divergent Burkholderia-like Endosymbiotic Bacteria.</title>
        <authorList>
            <person name="Stajich J.E."/>
            <person name="Macias A.M."/>
            <person name="Carter-House D."/>
            <person name="Lovett B."/>
            <person name="Kasson L.R."/>
            <person name="Berry K."/>
            <person name="Grigoriev I."/>
            <person name="Chang Y."/>
            <person name="Spatafora J."/>
            <person name="Kasson M.T."/>
        </authorList>
    </citation>
    <scope>NUCLEOTIDE SEQUENCE</scope>
    <source>
        <strain evidence="4">NRRL A-21654</strain>
    </source>
</reference>
<protein>
    <recommendedName>
        <fullName evidence="3">YncI copper-binding domain-containing protein</fullName>
    </recommendedName>
</protein>
<sequence>MARSAILACAIALLAATTQAHVGIVPASGKPGQSLNASFHVPHGCSGSPTISVSVSVPDTVLSITPAQLQNWTLAVGYRSLDKPIQVDGKSINQTVSNFTWSGGILPSDQYQDFPVQITLPQVDLTNQPNVTLYFPTVQTCANGTAAWTGIPNTPGYNATASKPSPQIIVTNAEPSTTGDGHGHDHGNQGNNPTNGAINMSLDKFPMITTIAVSAIGVLSML</sequence>
<keyword evidence="5" id="KW-1185">Reference proteome</keyword>
<gene>
    <name evidence="4" type="ORF">EC973_000621</name>
</gene>
<feature type="region of interest" description="Disordered" evidence="1">
    <location>
        <begin position="173"/>
        <end position="195"/>
    </location>
</feature>
<dbReference type="EMBL" id="JABAYA010000011">
    <property type="protein sequence ID" value="KAF7731206.1"/>
    <property type="molecule type" value="Genomic_DNA"/>
</dbReference>
<organism evidence="4 5">
    <name type="scientific">Apophysomyces ossiformis</name>
    <dbReference type="NCBI Taxonomy" id="679940"/>
    <lineage>
        <taxon>Eukaryota</taxon>
        <taxon>Fungi</taxon>
        <taxon>Fungi incertae sedis</taxon>
        <taxon>Mucoromycota</taxon>
        <taxon>Mucoromycotina</taxon>
        <taxon>Mucoromycetes</taxon>
        <taxon>Mucorales</taxon>
        <taxon>Mucorineae</taxon>
        <taxon>Mucoraceae</taxon>
        <taxon>Apophysomyces</taxon>
    </lineage>
</organism>
<evidence type="ECO:0000256" key="2">
    <source>
        <dbReference type="SAM" id="SignalP"/>
    </source>
</evidence>
<feature type="chain" id="PRO_5034473252" description="YncI copper-binding domain-containing protein" evidence="2">
    <location>
        <begin position="21"/>
        <end position="222"/>
    </location>
</feature>
<dbReference type="OrthoDB" id="4234at2759"/>
<dbReference type="InterPro" id="IPR012533">
    <property type="entry name" value="YcnI-copper_dom"/>
</dbReference>
<dbReference type="AlphaFoldDB" id="A0A8H7BYR3"/>
<proteinExistence type="predicted"/>
<name>A0A8H7BYR3_9FUNG</name>
<evidence type="ECO:0000259" key="3">
    <source>
        <dbReference type="Pfam" id="PF07987"/>
    </source>
</evidence>
<keyword evidence="2" id="KW-0732">Signal</keyword>
<dbReference type="Pfam" id="PF07987">
    <property type="entry name" value="DUF1775"/>
    <property type="match status" value="1"/>
</dbReference>
<dbReference type="CDD" id="cd08545">
    <property type="entry name" value="YcnI_like"/>
    <property type="match status" value="1"/>
</dbReference>
<feature type="domain" description="YncI copper-binding" evidence="3">
    <location>
        <begin position="21"/>
        <end position="168"/>
    </location>
</feature>
<evidence type="ECO:0000313" key="4">
    <source>
        <dbReference type="EMBL" id="KAF7731206.1"/>
    </source>
</evidence>
<dbReference type="InterPro" id="IPR038507">
    <property type="entry name" value="YcnI-like_sf"/>
</dbReference>
<accession>A0A8H7BYR3</accession>
<comment type="caution">
    <text evidence="4">The sequence shown here is derived from an EMBL/GenBank/DDBJ whole genome shotgun (WGS) entry which is preliminary data.</text>
</comment>
<evidence type="ECO:0000256" key="1">
    <source>
        <dbReference type="SAM" id="MobiDB-lite"/>
    </source>
</evidence>
<dbReference type="Gene3D" id="2.60.40.2230">
    <property type="entry name" value="Uncharacterised protein YcnI-like PF07987, DUF1775"/>
    <property type="match status" value="1"/>
</dbReference>
<dbReference type="Proteomes" id="UP000605846">
    <property type="component" value="Unassembled WGS sequence"/>
</dbReference>
<evidence type="ECO:0000313" key="5">
    <source>
        <dbReference type="Proteomes" id="UP000605846"/>
    </source>
</evidence>